<dbReference type="GO" id="GO:0005509">
    <property type="term" value="F:calcium ion binding"/>
    <property type="evidence" value="ECO:0007669"/>
    <property type="project" value="InterPro"/>
</dbReference>
<organism evidence="7 8">
    <name type="scientific">Vibrio comitans NBRC 102076</name>
    <dbReference type="NCBI Taxonomy" id="1219078"/>
    <lineage>
        <taxon>Bacteria</taxon>
        <taxon>Pseudomonadati</taxon>
        <taxon>Pseudomonadota</taxon>
        <taxon>Gammaproteobacteria</taxon>
        <taxon>Vibrionales</taxon>
        <taxon>Vibrionaceae</taxon>
        <taxon>Vibrio</taxon>
    </lineage>
</organism>
<dbReference type="NCBIfam" id="NF007051">
    <property type="entry name" value="PRK09505.1-1"/>
    <property type="match status" value="1"/>
</dbReference>
<sequence length="690" mass="77675">MTMKKSLACCAVLSAITLSSSVAYADPNVSIATTTTARDYPLNASEPLIVTLNKDSYVFKVTGIEGECVAPLEQRIRFNTPLGLNCNTETELPIKIRFSGDYAIAYDDQKQTLSIKRQPKKSTKKEFVRPLPKVGCETYTDMPAVINVAGTFADGTELKETFSGQTATVKNGTVTFNPTRETGAVMLIEKVATQPKADNALDWRNANIYFVMVDRFNNGEQSNDHSYGRLKDGKQEIGTFHGGDLKGVIEKLDYIQSLGTDAIWLSPIVEQVHGFVGGGDKGSFPFYAYHGYWARDFTKIDQNFGNDEDLKTLVTEAHKRGIKVMLDAVINHPGYATLADIQHDNLQVLSPDAEDKDLTQWKPAAGKNWHSSHDFVDYKSENWSQWWGADWVRSGLPGYDSPGSSDKTLTLAGLPDFKTESDKAVTPPQWLLDNPGTRVIKKDDYRVADYLVEWQTDWVKRFGIDAFRVDTVKHVEGDVWLDLKAKASENLAQWQKENNRPQEPFWMMGEVWAHSAYRSPYADEGFDALINFDMQKQLDRGAVCFSDMRKTYSNYSVEIQDNPGYTPVSYMSSHDTELFFARFKSFEMQRNAANALLLSPGAIQIYYGDEVARDIGPYADDFHQGTRSDMDWKLDAERQALLAHWQTLGQFRQRHPAIGGGVHQDIEQERGYGFSRTLDDDAVIVYYSGK</sequence>
<dbReference type="InterPro" id="IPR006047">
    <property type="entry name" value="GH13_cat_dom"/>
</dbReference>
<feature type="binding site" evidence="2">
    <location>
        <position position="331"/>
    </location>
    <ligand>
        <name>Ca(2+)</name>
        <dbReference type="ChEBI" id="CHEBI:29108"/>
    </ligand>
</feature>
<dbReference type="PIRSF" id="PIRSF036917">
    <property type="entry name" value="Alph_amls_MalS"/>
    <property type="match status" value="1"/>
</dbReference>
<dbReference type="OrthoDB" id="9805159at2"/>
<feature type="domain" description="Glycosyl hydrolase family 13 catalytic" evidence="6">
    <location>
        <begin position="210"/>
        <end position="652"/>
    </location>
</feature>
<dbReference type="PANTHER" id="PTHR10357:SF209">
    <property type="entry name" value="PERIPLASMIC ALPHA-AMYLASE"/>
    <property type="match status" value="1"/>
</dbReference>
<dbReference type="GO" id="GO:0030980">
    <property type="term" value="P:alpha-glucan catabolic process"/>
    <property type="evidence" value="ECO:0007669"/>
    <property type="project" value="InterPro"/>
</dbReference>
<dbReference type="SUPFAM" id="SSF51445">
    <property type="entry name" value="(Trans)glycosidases"/>
    <property type="match status" value="1"/>
</dbReference>
<feature type="chain" id="PRO_5021507395" evidence="5">
    <location>
        <begin position="26"/>
        <end position="690"/>
    </location>
</feature>
<gene>
    <name evidence="7" type="primary">malS</name>
    <name evidence="7" type="ORF">VCO01S_27140</name>
</gene>
<dbReference type="InterPro" id="IPR017853">
    <property type="entry name" value="GH"/>
</dbReference>
<dbReference type="GO" id="GO:0004556">
    <property type="term" value="F:alpha-amylase activity"/>
    <property type="evidence" value="ECO:0007669"/>
    <property type="project" value="InterPro"/>
</dbReference>
<feature type="disulfide bond" evidence="4">
    <location>
        <begin position="68"/>
        <end position="86"/>
    </location>
</feature>
<accession>A0A4Y3IPS4</accession>
<name>A0A4Y3IPS4_9VIBR</name>
<keyword evidence="4" id="KW-1015">Disulfide bond</keyword>
<evidence type="ECO:0000256" key="5">
    <source>
        <dbReference type="SAM" id="SignalP"/>
    </source>
</evidence>
<reference evidence="7 8" key="1">
    <citation type="submission" date="2019-06" db="EMBL/GenBank/DDBJ databases">
        <title>Whole genome shotgun sequence of Vibrio comitans NBRC 102076.</title>
        <authorList>
            <person name="Hosoyama A."/>
            <person name="Uohara A."/>
            <person name="Ohji S."/>
            <person name="Ichikawa N."/>
        </authorList>
    </citation>
    <scope>NUCLEOTIDE SEQUENCE [LARGE SCALE GENOMIC DNA]</scope>
    <source>
        <strain evidence="7 8">NBRC 102076</strain>
    </source>
</reference>
<dbReference type="InterPro" id="IPR014635">
    <property type="entry name" value="A_amylase_MalS"/>
</dbReference>
<keyword evidence="8" id="KW-1185">Reference proteome</keyword>
<protein>
    <submittedName>
        <fullName evidence="7">Alpha-amylase</fullName>
    </submittedName>
</protein>
<feature type="site" description="Transition state stabilizer" evidence="3">
    <location>
        <position position="575"/>
    </location>
</feature>
<keyword evidence="2" id="KW-0479">Metal-binding</keyword>
<feature type="disulfide bond" evidence="4">
    <location>
        <begin position="136"/>
        <end position="544"/>
    </location>
</feature>
<feature type="signal peptide" evidence="5">
    <location>
        <begin position="1"/>
        <end position="25"/>
    </location>
</feature>
<dbReference type="Gene3D" id="3.20.20.80">
    <property type="entry name" value="Glycosidases"/>
    <property type="match status" value="2"/>
</dbReference>
<evidence type="ECO:0000256" key="1">
    <source>
        <dbReference type="PIRSR" id="PIRSR036917-1"/>
    </source>
</evidence>
<evidence type="ECO:0000256" key="2">
    <source>
        <dbReference type="PIRSR" id="PIRSR036917-2"/>
    </source>
</evidence>
<dbReference type="GO" id="GO:0009313">
    <property type="term" value="P:oligosaccharide catabolic process"/>
    <property type="evidence" value="ECO:0007669"/>
    <property type="project" value="InterPro"/>
</dbReference>
<dbReference type="GO" id="GO:0042597">
    <property type="term" value="C:periplasmic space"/>
    <property type="evidence" value="ECO:0007669"/>
    <property type="project" value="InterPro"/>
</dbReference>
<dbReference type="Proteomes" id="UP000318242">
    <property type="component" value="Unassembled WGS sequence"/>
</dbReference>
<keyword evidence="2" id="KW-0106">Calcium</keyword>
<dbReference type="Pfam" id="PF00128">
    <property type="entry name" value="Alpha-amylase"/>
    <property type="match status" value="2"/>
</dbReference>
<feature type="binding site" evidence="2">
    <location>
        <position position="474"/>
    </location>
    <ligand>
        <name>Ca(2+)</name>
        <dbReference type="ChEBI" id="CHEBI:29108"/>
    </ligand>
</feature>
<evidence type="ECO:0000256" key="4">
    <source>
        <dbReference type="PIRSR" id="PIRSR036917-4"/>
    </source>
</evidence>
<feature type="active site" description="Proton donor" evidence="1">
    <location>
        <position position="510"/>
    </location>
</feature>
<dbReference type="SMART" id="SM00642">
    <property type="entry name" value="Aamy"/>
    <property type="match status" value="1"/>
</dbReference>
<evidence type="ECO:0000256" key="3">
    <source>
        <dbReference type="PIRSR" id="PIRSR036917-3"/>
    </source>
</evidence>
<evidence type="ECO:0000259" key="6">
    <source>
        <dbReference type="SMART" id="SM00642"/>
    </source>
</evidence>
<dbReference type="EMBL" id="BJLH01000012">
    <property type="protein sequence ID" value="GEA61521.1"/>
    <property type="molecule type" value="Genomic_DNA"/>
</dbReference>
<dbReference type="PANTHER" id="PTHR10357">
    <property type="entry name" value="ALPHA-AMYLASE FAMILY MEMBER"/>
    <property type="match status" value="1"/>
</dbReference>
<comment type="caution">
    <text evidence="7">The sequence shown here is derived from an EMBL/GenBank/DDBJ whole genome shotgun (WGS) entry which is preliminary data.</text>
</comment>
<dbReference type="AlphaFoldDB" id="A0A4Y3IPS4"/>
<feature type="active site" description="Nucleophile" evidence="1">
    <location>
        <position position="470"/>
    </location>
</feature>
<evidence type="ECO:0000313" key="8">
    <source>
        <dbReference type="Proteomes" id="UP000318242"/>
    </source>
</evidence>
<evidence type="ECO:0000313" key="7">
    <source>
        <dbReference type="EMBL" id="GEA61521.1"/>
    </source>
</evidence>
<proteinExistence type="predicted"/>
<comment type="cofactor">
    <cofactor evidence="2">
        <name>Ca(2+)</name>
        <dbReference type="ChEBI" id="CHEBI:29108"/>
    </cofactor>
    <text evidence="2">Binds 1 Ca(2+) ion per subunit.</text>
</comment>
<keyword evidence="5" id="KW-0732">Signal</keyword>